<dbReference type="EMBL" id="CAJOBI010002197">
    <property type="protein sequence ID" value="CAF3918413.1"/>
    <property type="molecule type" value="Genomic_DNA"/>
</dbReference>
<dbReference type="GO" id="GO:0008569">
    <property type="term" value="F:minus-end-directed microtubule motor activity"/>
    <property type="evidence" value="ECO:0007669"/>
    <property type="project" value="InterPro"/>
</dbReference>
<dbReference type="Gene3D" id="3.10.490.20">
    <property type="match status" value="1"/>
</dbReference>
<dbReference type="GO" id="GO:0005930">
    <property type="term" value="C:axoneme"/>
    <property type="evidence" value="ECO:0007669"/>
    <property type="project" value="UniProtKB-SubCell"/>
</dbReference>
<evidence type="ECO:0000256" key="4">
    <source>
        <dbReference type="ARBA" id="ARBA00022701"/>
    </source>
</evidence>
<dbReference type="Gene3D" id="1.20.1270.280">
    <property type="match status" value="1"/>
</dbReference>
<dbReference type="Gene3D" id="3.40.50.300">
    <property type="entry name" value="P-loop containing nucleotide triphosphate hydrolases"/>
    <property type="match status" value="2"/>
</dbReference>
<dbReference type="InterPro" id="IPR041228">
    <property type="entry name" value="Dynein_C"/>
</dbReference>
<keyword evidence="10" id="KW-0505">Motor protein</keyword>
<keyword evidence="5" id="KW-0547">Nucleotide-binding</keyword>
<evidence type="ECO:0000259" key="13">
    <source>
        <dbReference type="Pfam" id="PF03028"/>
    </source>
</evidence>
<feature type="domain" description="Dynein heavy chain ATP-binding dynein motor region" evidence="14">
    <location>
        <begin position="1"/>
        <end position="110"/>
    </location>
</feature>
<evidence type="ECO:0000256" key="12">
    <source>
        <dbReference type="ARBA" id="ARBA00023273"/>
    </source>
</evidence>
<keyword evidence="7" id="KW-0243">Dynein</keyword>
<feature type="non-terminal residue" evidence="17">
    <location>
        <position position="800"/>
    </location>
</feature>
<keyword evidence="8" id="KW-0175">Coiled coil</keyword>
<feature type="domain" description="Dynein heavy chain AAA lid" evidence="15">
    <location>
        <begin position="427"/>
        <end position="484"/>
    </location>
</feature>
<evidence type="ECO:0000256" key="8">
    <source>
        <dbReference type="ARBA" id="ARBA00023054"/>
    </source>
</evidence>
<evidence type="ECO:0000256" key="7">
    <source>
        <dbReference type="ARBA" id="ARBA00023017"/>
    </source>
</evidence>
<reference evidence="17" key="1">
    <citation type="submission" date="2021-02" db="EMBL/GenBank/DDBJ databases">
        <authorList>
            <person name="Nowell W R."/>
        </authorList>
    </citation>
    <scope>NUCLEOTIDE SEQUENCE</scope>
</reference>
<organism evidence="17 18">
    <name type="scientific">Rotaria magnacalcarata</name>
    <dbReference type="NCBI Taxonomy" id="392030"/>
    <lineage>
        <taxon>Eukaryota</taxon>
        <taxon>Metazoa</taxon>
        <taxon>Spiralia</taxon>
        <taxon>Gnathifera</taxon>
        <taxon>Rotifera</taxon>
        <taxon>Eurotatoria</taxon>
        <taxon>Bdelloidea</taxon>
        <taxon>Philodinida</taxon>
        <taxon>Philodinidae</taxon>
        <taxon>Rotaria</taxon>
    </lineage>
</organism>
<dbReference type="InterPro" id="IPR026983">
    <property type="entry name" value="DHC"/>
</dbReference>
<dbReference type="PANTHER" id="PTHR22878">
    <property type="entry name" value="DYNEIN HEAVY CHAIN 6, AXONEMAL-LIKE-RELATED"/>
    <property type="match status" value="1"/>
</dbReference>
<keyword evidence="4" id="KW-0493">Microtubule</keyword>
<feature type="domain" description="Dynein heavy chain region D6 P-loop" evidence="13">
    <location>
        <begin position="312"/>
        <end position="387"/>
    </location>
</feature>
<keyword evidence="11" id="KW-0206">Cytoskeleton</keyword>
<dbReference type="GO" id="GO:0051959">
    <property type="term" value="F:dynein light intermediate chain binding"/>
    <property type="evidence" value="ECO:0007669"/>
    <property type="project" value="InterPro"/>
</dbReference>
<keyword evidence="3" id="KW-0963">Cytoplasm</keyword>
<dbReference type="InterPro" id="IPR042219">
    <property type="entry name" value="AAA_lid_11_sf"/>
</dbReference>
<evidence type="ECO:0000256" key="11">
    <source>
        <dbReference type="ARBA" id="ARBA00023212"/>
    </source>
</evidence>
<protein>
    <recommendedName>
        <fullName evidence="19">Dynein heavy chain</fullName>
    </recommendedName>
</protein>
<proteinExistence type="inferred from homology"/>
<evidence type="ECO:0000256" key="6">
    <source>
        <dbReference type="ARBA" id="ARBA00022840"/>
    </source>
</evidence>
<dbReference type="InterPro" id="IPR027417">
    <property type="entry name" value="P-loop_NTPase"/>
</dbReference>
<dbReference type="PANTHER" id="PTHR22878:SF63">
    <property type="entry name" value="DYNEIN AXONEMAL HEAVY CHAIN 10"/>
    <property type="match status" value="1"/>
</dbReference>
<evidence type="ECO:0000259" key="14">
    <source>
        <dbReference type="Pfam" id="PF12781"/>
    </source>
</evidence>
<dbReference type="InterPro" id="IPR004273">
    <property type="entry name" value="Dynein_heavy_D6_P-loop"/>
</dbReference>
<dbReference type="GO" id="GO:0007018">
    <property type="term" value="P:microtubule-based movement"/>
    <property type="evidence" value="ECO:0007669"/>
    <property type="project" value="InterPro"/>
</dbReference>
<evidence type="ECO:0000259" key="15">
    <source>
        <dbReference type="Pfam" id="PF18198"/>
    </source>
</evidence>
<feature type="domain" description="Dynein heavy chain C-terminal" evidence="16">
    <location>
        <begin position="571"/>
        <end position="797"/>
    </location>
</feature>
<comment type="subcellular location">
    <subcellularLocation>
        <location evidence="1">Cytoplasm</location>
        <location evidence="1">Cytoskeleton</location>
        <location evidence="1">Cilium axoneme</location>
    </subcellularLocation>
</comment>
<dbReference type="Gene3D" id="1.10.8.1220">
    <property type="match status" value="1"/>
</dbReference>
<name>A0A8S2LQR4_9BILA</name>
<evidence type="ECO:0000313" key="17">
    <source>
        <dbReference type="EMBL" id="CAF3918413.1"/>
    </source>
</evidence>
<dbReference type="GO" id="GO:0030286">
    <property type="term" value="C:dynein complex"/>
    <property type="evidence" value="ECO:0007669"/>
    <property type="project" value="UniProtKB-KW"/>
</dbReference>
<evidence type="ECO:0000256" key="3">
    <source>
        <dbReference type="ARBA" id="ARBA00022490"/>
    </source>
</evidence>
<evidence type="ECO:0000259" key="16">
    <source>
        <dbReference type="Pfam" id="PF18199"/>
    </source>
</evidence>
<dbReference type="InterPro" id="IPR043160">
    <property type="entry name" value="Dynein_C_barrel"/>
</dbReference>
<sequence length="800" mass="94440">IEDVEEEFDPILDPILAKNFSKLDRTLRLYITTNLANPTYPPEICARVSVIDFTVTQRGLEHQLLSLAIANERNERERERVKLARETTKNKRMLKELEDNLLIKLTTIATEVKEKVVIAEETKMKISTAREEYRPVAVRGSIIYFLMSETALVNPMYYISLQQFLGLFHESMIKSNKLAARQKRIQNINDYLTYQTWFYTIRGLYEEDRLMFTLLMALRIDLRRGRIRYDEFQLQKNEHTVKDWFDKQSSLPETFENLNEFHRFLFIRCISPDRTISEARNYIQHSFGIKYLEIPVLNLELLRDESDVKTPLLKGQDILARRFLQQTIQSGRWLLLQNAHLGLDYLEEFHQTLMTMDNCDPTCRVWLTTKTHSEFPIEILHSSIKFTNEPPQGVCAGLKHIYGLMTQDKLEYIESVYWRPLLYTTSFLHSILQKWFDDGLFSMDFKFYDEYMIPKDKRVEDYLDAIDRFPLIDSPQTFGLHVNADITYSANRAKFILAKILQMQPKEATGNLSGDETRDTIVHHLANEMLIKLLLSFIPHEIQEKLRNMGLLNPMAISLRQELHRMDRVLRTSLRQILDSIFDGRVPINWTKYSWESSTLDFWFSELLDRYIQYNNWLNYGRPKCFWITGFFNPNGFLTAIRQEVTRMHHGWSLNTVTIDNMVLRSYKDDIREAPTEGVYVYGLYLEGASWDRKNTRLHESQNKVIYVPMPIIYIYAINPSVVADPKLGIMMMTTNKKLRLDQISFRSKRQDVAPYIYLCPVYKKSIRTDLHFITMLKLESNDIPEHWILRSVALLCDIK</sequence>
<accession>A0A8S2LQR4</accession>
<evidence type="ECO:0000256" key="9">
    <source>
        <dbReference type="ARBA" id="ARBA00023069"/>
    </source>
</evidence>
<dbReference type="Proteomes" id="UP000676336">
    <property type="component" value="Unassembled WGS sequence"/>
</dbReference>
<comment type="caution">
    <text evidence="17">The sequence shown here is derived from an EMBL/GenBank/DDBJ whole genome shotgun (WGS) entry which is preliminary data.</text>
</comment>
<dbReference type="Pfam" id="PF12781">
    <property type="entry name" value="AAA_9"/>
    <property type="match status" value="1"/>
</dbReference>
<keyword evidence="9" id="KW-0969">Cilium</keyword>
<dbReference type="GO" id="GO:0005874">
    <property type="term" value="C:microtubule"/>
    <property type="evidence" value="ECO:0007669"/>
    <property type="project" value="UniProtKB-KW"/>
</dbReference>
<dbReference type="GO" id="GO:0045505">
    <property type="term" value="F:dynein intermediate chain binding"/>
    <property type="evidence" value="ECO:0007669"/>
    <property type="project" value="InterPro"/>
</dbReference>
<dbReference type="InterPro" id="IPR041658">
    <property type="entry name" value="AAA_lid_11"/>
</dbReference>
<dbReference type="AlphaFoldDB" id="A0A8S2LQR4"/>
<evidence type="ECO:0000256" key="10">
    <source>
        <dbReference type="ARBA" id="ARBA00023175"/>
    </source>
</evidence>
<evidence type="ECO:0000256" key="2">
    <source>
        <dbReference type="ARBA" id="ARBA00008887"/>
    </source>
</evidence>
<dbReference type="FunFam" id="3.10.490.20:FF:000010">
    <property type="entry name" value="Dynein heavy chain, putative"/>
    <property type="match status" value="1"/>
</dbReference>
<dbReference type="Gene3D" id="1.10.8.720">
    <property type="entry name" value="Region D6 of dynein motor"/>
    <property type="match status" value="1"/>
</dbReference>
<evidence type="ECO:0008006" key="19">
    <source>
        <dbReference type="Google" id="ProtNLM"/>
    </source>
</evidence>
<dbReference type="Pfam" id="PF18198">
    <property type="entry name" value="AAA_lid_11"/>
    <property type="match status" value="1"/>
</dbReference>
<dbReference type="InterPro" id="IPR035706">
    <property type="entry name" value="AAA_9"/>
</dbReference>
<keyword evidence="12" id="KW-0966">Cell projection</keyword>
<dbReference type="GO" id="GO:0005524">
    <property type="term" value="F:ATP binding"/>
    <property type="evidence" value="ECO:0007669"/>
    <property type="project" value="UniProtKB-KW"/>
</dbReference>
<dbReference type="FunFam" id="1.10.8.1220:FF:000001">
    <property type="entry name" value="Dynein axonemal heavy chain 5"/>
    <property type="match status" value="1"/>
</dbReference>
<comment type="similarity">
    <text evidence="2">Belongs to the dynein heavy chain family.</text>
</comment>
<dbReference type="Pfam" id="PF03028">
    <property type="entry name" value="Dynein_heavy"/>
    <property type="match status" value="1"/>
</dbReference>
<keyword evidence="6" id="KW-0067">ATP-binding</keyword>
<gene>
    <name evidence="17" type="ORF">SMN809_LOCUS7536</name>
</gene>
<evidence type="ECO:0000313" key="18">
    <source>
        <dbReference type="Proteomes" id="UP000676336"/>
    </source>
</evidence>
<evidence type="ECO:0000256" key="1">
    <source>
        <dbReference type="ARBA" id="ARBA00004430"/>
    </source>
</evidence>
<dbReference type="Pfam" id="PF18199">
    <property type="entry name" value="Dynein_C"/>
    <property type="match status" value="1"/>
</dbReference>
<evidence type="ECO:0000256" key="5">
    <source>
        <dbReference type="ARBA" id="ARBA00022741"/>
    </source>
</evidence>